<protein>
    <recommendedName>
        <fullName evidence="5">Terminase small subunit</fullName>
    </recommendedName>
</protein>
<sequence length="182" mass="20919">MAKISEERKNIFLSELRRHGIVRRAAKAASPHADGTHFASASFYKLRARDHEFAAAWDDAQELAAAEVEYEIHRRAVEGYEEPVYQRGELVGTITKYSDRLLELRAKGLMPERYAIERRDMRIQGQVGHEHQHYHHHSAVLLELRPEDIILLPEEKRETLLGLLNELAEARGDAEPIPRLPS</sequence>
<organism evidence="1 4">
    <name type="scientific">Microbulbifer hydrolyticus</name>
    <dbReference type="NCBI Taxonomy" id="48074"/>
    <lineage>
        <taxon>Bacteria</taxon>
        <taxon>Pseudomonadati</taxon>
        <taxon>Pseudomonadota</taxon>
        <taxon>Gammaproteobacteria</taxon>
        <taxon>Cellvibrionales</taxon>
        <taxon>Microbulbiferaceae</taxon>
        <taxon>Microbulbifer</taxon>
    </lineage>
</organism>
<name>A0A6P1TBS9_9GAMM</name>
<dbReference type="EMBL" id="JACHHR010000003">
    <property type="protein sequence ID" value="MBB5212617.1"/>
    <property type="molecule type" value="Genomic_DNA"/>
</dbReference>
<evidence type="ECO:0000313" key="2">
    <source>
        <dbReference type="EMBL" id="QHQ40224.1"/>
    </source>
</evidence>
<reference evidence="1 4" key="2">
    <citation type="submission" date="2020-08" db="EMBL/GenBank/DDBJ databases">
        <title>Genomic Encyclopedia of Type Strains, Phase IV (KMG-IV): sequencing the most valuable type-strain genomes for metagenomic binning, comparative biology and taxonomic classification.</title>
        <authorList>
            <person name="Goeker M."/>
        </authorList>
    </citation>
    <scope>NUCLEOTIDE SEQUENCE [LARGE SCALE GENOMIC DNA]</scope>
    <source>
        <strain evidence="1 4">DSM 11525</strain>
    </source>
</reference>
<evidence type="ECO:0008006" key="5">
    <source>
        <dbReference type="Google" id="ProtNLM"/>
    </source>
</evidence>
<dbReference type="Proteomes" id="UP000464675">
    <property type="component" value="Chromosome"/>
</dbReference>
<evidence type="ECO:0000313" key="3">
    <source>
        <dbReference type="Proteomes" id="UP000464675"/>
    </source>
</evidence>
<gene>
    <name evidence="2" type="ORF">GTQ55_15385</name>
    <name evidence="1" type="ORF">HNQ53_002842</name>
</gene>
<evidence type="ECO:0000313" key="4">
    <source>
        <dbReference type="Proteomes" id="UP000563601"/>
    </source>
</evidence>
<reference evidence="2 3" key="1">
    <citation type="submission" date="2020-01" db="EMBL/GenBank/DDBJ databases">
        <title>The possibility of degradation of plastic by Microbulbifer hydrolyticus IRE-31.</title>
        <authorList>
            <person name="Liu L."/>
        </authorList>
    </citation>
    <scope>NUCLEOTIDE SEQUENCE [LARGE SCALE GENOMIC DNA]</scope>
    <source>
        <strain evidence="2 3">IRE-31</strain>
    </source>
</reference>
<evidence type="ECO:0000313" key="1">
    <source>
        <dbReference type="EMBL" id="MBB5212617.1"/>
    </source>
</evidence>
<accession>A0A6P1TBS9</accession>
<keyword evidence="3" id="KW-1185">Reference proteome</keyword>
<proteinExistence type="predicted"/>
<dbReference type="EMBL" id="CP047491">
    <property type="protein sequence ID" value="QHQ40224.1"/>
    <property type="molecule type" value="Genomic_DNA"/>
</dbReference>
<dbReference type="AlphaFoldDB" id="A0A6P1TBS9"/>
<dbReference type="OrthoDB" id="7426148at2"/>
<dbReference type="Proteomes" id="UP000563601">
    <property type="component" value="Unassembled WGS sequence"/>
</dbReference>
<dbReference type="RefSeq" id="WP_161859522.1">
    <property type="nucleotide sequence ID" value="NZ_CP047491.1"/>
</dbReference>